<proteinExistence type="predicted"/>
<dbReference type="Proteomes" id="UP000054321">
    <property type="component" value="Unassembled WGS sequence"/>
</dbReference>
<reference evidence="2 3" key="1">
    <citation type="submission" date="2014-04" db="EMBL/GenBank/DDBJ databases">
        <authorList>
            <consortium name="DOE Joint Genome Institute"/>
            <person name="Kuo A."/>
            <person name="Martino E."/>
            <person name="Perotto S."/>
            <person name="Kohler A."/>
            <person name="Nagy L.G."/>
            <person name="Floudas D."/>
            <person name="Copeland A."/>
            <person name="Barry K.W."/>
            <person name="Cichocki N."/>
            <person name="Veneault-Fourrey C."/>
            <person name="LaButti K."/>
            <person name="Lindquist E.A."/>
            <person name="Lipzen A."/>
            <person name="Lundell T."/>
            <person name="Morin E."/>
            <person name="Murat C."/>
            <person name="Sun H."/>
            <person name="Tunlid A."/>
            <person name="Henrissat B."/>
            <person name="Grigoriev I.V."/>
            <person name="Hibbett D.S."/>
            <person name="Martin F."/>
            <person name="Nordberg H.P."/>
            <person name="Cantor M.N."/>
            <person name="Hua S.X."/>
        </authorList>
    </citation>
    <scope>NUCLEOTIDE SEQUENCE [LARGE SCALE GENOMIC DNA]</scope>
    <source>
        <strain evidence="2 3">Zn</strain>
    </source>
</reference>
<feature type="region of interest" description="Disordered" evidence="1">
    <location>
        <begin position="1"/>
        <end position="74"/>
    </location>
</feature>
<name>A0A0C3HTN4_OIDMZ</name>
<dbReference type="EMBL" id="KN832871">
    <property type="protein sequence ID" value="KIN06375.1"/>
    <property type="molecule type" value="Genomic_DNA"/>
</dbReference>
<sequence length="295" mass="28508">MVSHVPNFPGKDTVTSQIPKAKESTLDRIKGVLHKAKDRSKQGTGGASEVGSPSKAGADTFAGGSAAQGAGGGAITGIVAGGAATEYSGRGNTHDDFGTSGGGPGCPSASPTVTQGSEASHPSTGIALSGNGAKYQSSEAASGYRDAGSTDSGATQGPGAGYSTETRSGGTSNPGKGTSTDTSAAGEYPRGVAGATGAGAGRYDDTYARNTGAGKYDGSYGTAGGATGTGASRYDESYGEGAGSSGLDTPKYDETYSAGTAKRPTGTSGADWRTGPGGGVASSYDASPFQSQTGQ</sequence>
<feature type="compositionally biased region" description="Polar residues" evidence="1">
    <location>
        <begin position="163"/>
        <end position="183"/>
    </location>
</feature>
<feature type="compositionally biased region" description="Polar residues" evidence="1">
    <location>
        <begin position="112"/>
        <end position="123"/>
    </location>
</feature>
<dbReference type="InParanoid" id="A0A0C3HTN4"/>
<reference evidence="3" key="2">
    <citation type="submission" date="2015-01" db="EMBL/GenBank/DDBJ databases">
        <title>Evolutionary Origins and Diversification of the Mycorrhizal Mutualists.</title>
        <authorList>
            <consortium name="DOE Joint Genome Institute"/>
            <consortium name="Mycorrhizal Genomics Consortium"/>
            <person name="Kohler A."/>
            <person name="Kuo A."/>
            <person name="Nagy L.G."/>
            <person name="Floudas D."/>
            <person name="Copeland A."/>
            <person name="Barry K.W."/>
            <person name="Cichocki N."/>
            <person name="Veneault-Fourrey C."/>
            <person name="LaButti K."/>
            <person name="Lindquist E.A."/>
            <person name="Lipzen A."/>
            <person name="Lundell T."/>
            <person name="Morin E."/>
            <person name="Murat C."/>
            <person name="Riley R."/>
            <person name="Ohm R."/>
            <person name="Sun H."/>
            <person name="Tunlid A."/>
            <person name="Henrissat B."/>
            <person name="Grigoriev I.V."/>
            <person name="Hibbett D.S."/>
            <person name="Martin F."/>
        </authorList>
    </citation>
    <scope>NUCLEOTIDE SEQUENCE [LARGE SCALE GENOMIC DNA]</scope>
    <source>
        <strain evidence="3">Zn</strain>
    </source>
</reference>
<feature type="region of interest" description="Disordered" evidence="1">
    <location>
        <begin position="90"/>
        <end position="295"/>
    </location>
</feature>
<evidence type="ECO:0000256" key="1">
    <source>
        <dbReference type="SAM" id="MobiDB-lite"/>
    </source>
</evidence>
<evidence type="ECO:0000313" key="2">
    <source>
        <dbReference type="EMBL" id="KIN06375.1"/>
    </source>
</evidence>
<dbReference type="AlphaFoldDB" id="A0A0C3HTN4"/>
<feature type="compositionally biased region" description="Polar residues" evidence="1">
    <location>
        <begin position="284"/>
        <end position="295"/>
    </location>
</feature>
<accession>A0A0C3HTN4</accession>
<evidence type="ECO:0000313" key="3">
    <source>
        <dbReference type="Proteomes" id="UP000054321"/>
    </source>
</evidence>
<keyword evidence="3" id="KW-1185">Reference proteome</keyword>
<feature type="compositionally biased region" description="Basic and acidic residues" evidence="1">
    <location>
        <begin position="20"/>
        <end position="30"/>
    </location>
</feature>
<dbReference type="HOGENOM" id="CLU_943640_0_0_1"/>
<organism evidence="2 3">
    <name type="scientific">Oidiodendron maius (strain Zn)</name>
    <dbReference type="NCBI Taxonomy" id="913774"/>
    <lineage>
        <taxon>Eukaryota</taxon>
        <taxon>Fungi</taxon>
        <taxon>Dikarya</taxon>
        <taxon>Ascomycota</taxon>
        <taxon>Pezizomycotina</taxon>
        <taxon>Leotiomycetes</taxon>
        <taxon>Leotiomycetes incertae sedis</taxon>
        <taxon>Myxotrichaceae</taxon>
        <taxon>Oidiodendron</taxon>
    </lineage>
</organism>
<protein>
    <submittedName>
        <fullName evidence="2">Uncharacterized protein</fullName>
    </submittedName>
</protein>
<gene>
    <name evidence="2" type="ORF">OIDMADRAFT_24692</name>
</gene>